<dbReference type="Proteomes" id="UP000037020">
    <property type="component" value="Unassembled WGS sequence"/>
</dbReference>
<dbReference type="InterPro" id="IPR009057">
    <property type="entry name" value="Homeodomain-like_sf"/>
</dbReference>
<name>A0ABR5J1Q6_9ACTN</name>
<proteinExistence type="predicted"/>
<evidence type="ECO:0000259" key="5">
    <source>
        <dbReference type="Pfam" id="PF00440"/>
    </source>
</evidence>
<dbReference type="RefSeq" id="WP_048831991.1">
    <property type="nucleotide sequence ID" value="NZ_JBIRHZ010000010.1"/>
</dbReference>
<feature type="domain" description="HTH tetR-type" evidence="5">
    <location>
        <begin position="40"/>
        <end position="71"/>
    </location>
</feature>
<keyword evidence="2" id="KW-0238">DNA-binding</keyword>
<dbReference type="CDD" id="cd00093">
    <property type="entry name" value="HTH_XRE"/>
    <property type="match status" value="1"/>
</dbReference>
<reference evidence="6 7" key="1">
    <citation type="submission" date="2015-07" db="EMBL/GenBank/DDBJ databases">
        <authorList>
            <person name="Ju K.-S."/>
            <person name="Doroghazi J.R."/>
            <person name="Metcalf W.W."/>
        </authorList>
    </citation>
    <scope>NUCLEOTIDE SEQUENCE [LARGE SCALE GENOMIC DNA]</scope>
    <source>
        <strain evidence="6 7">NRRL B-3589</strain>
    </source>
</reference>
<keyword evidence="1" id="KW-0805">Transcription regulation</keyword>
<keyword evidence="7" id="KW-1185">Reference proteome</keyword>
<evidence type="ECO:0000313" key="6">
    <source>
        <dbReference type="EMBL" id="KOG87306.1"/>
    </source>
</evidence>
<dbReference type="InterPro" id="IPR001387">
    <property type="entry name" value="Cro/C1-type_HTH"/>
</dbReference>
<accession>A0ABR5J1Q6</accession>
<organism evidence="6 7">
    <name type="scientific">Streptomyces varsoviensis</name>
    <dbReference type="NCBI Taxonomy" id="67373"/>
    <lineage>
        <taxon>Bacteria</taxon>
        <taxon>Bacillati</taxon>
        <taxon>Actinomycetota</taxon>
        <taxon>Actinomycetes</taxon>
        <taxon>Kitasatosporales</taxon>
        <taxon>Streptomycetaceae</taxon>
        <taxon>Streptomyces</taxon>
    </lineage>
</organism>
<dbReference type="PANTHER" id="PTHR30055">
    <property type="entry name" value="HTH-TYPE TRANSCRIPTIONAL REGULATOR RUTR"/>
    <property type="match status" value="1"/>
</dbReference>
<evidence type="ECO:0000313" key="7">
    <source>
        <dbReference type="Proteomes" id="UP000037020"/>
    </source>
</evidence>
<feature type="compositionally biased region" description="Basic residues" evidence="4">
    <location>
        <begin position="10"/>
        <end position="19"/>
    </location>
</feature>
<dbReference type="SUPFAM" id="SSF48498">
    <property type="entry name" value="Tetracyclin repressor-like, C-terminal domain"/>
    <property type="match status" value="1"/>
</dbReference>
<evidence type="ECO:0000256" key="4">
    <source>
        <dbReference type="SAM" id="MobiDB-lite"/>
    </source>
</evidence>
<evidence type="ECO:0000256" key="3">
    <source>
        <dbReference type="ARBA" id="ARBA00023163"/>
    </source>
</evidence>
<dbReference type="SUPFAM" id="SSF46689">
    <property type="entry name" value="Homeodomain-like"/>
    <property type="match status" value="1"/>
</dbReference>
<dbReference type="InterPro" id="IPR050109">
    <property type="entry name" value="HTH-type_TetR-like_transc_reg"/>
</dbReference>
<dbReference type="InterPro" id="IPR001647">
    <property type="entry name" value="HTH_TetR"/>
</dbReference>
<dbReference type="Gene3D" id="1.10.357.10">
    <property type="entry name" value="Tetracycline Repressor, domain 2"/>
    <property type="match status" value="1"/>
</dbReference>
<dbReference type="PANTHER" id="PTHR30055:SF151">
    <property type="entry name" value="TRANSCRIPTIONAL REGULATORY PROTEIN"/>
    <property type="match status" value="1"/>
</dbReference>
<evidence type="ECO:0000256" key="2">
    <source>
        <dbReference type="ARBA" id="ARBA00023125"/>
    </source>
</evidence>
<comment type="caution">
    <text evidence="6">The sequence shown here is derived from an EMBL/GenBank/DDBJ whole genome shotgun (WGS) entry which is preliminary data.</text>
</comment>
<protein>
    <submittedName>
        <fullName evidence="6">TetR family transcriptional regulator</fullName>
    </submittedName>
</protein>
<evidence type="ECO:0000256" key="1">
    <source>
        <dbReference type="ARBA" id="ARBA00023015"/>
    </source>
</evidence>
<sequence length="202" mass="22379">MADAAPIRQRPARPARQRPGRPAQISRERIVDAAVSGGNLDALTMRELAARLGVTHGALYRWVKNRDELFDLVNEVMVERVLPAEGPRGDDWRPWLARVAWAMHDQFLAVPGYATRTARPHRHSAAFERLRGEVTAAFTSAGVAAEQAEQSWYIFITTVVSWLAVQENPLGLGQAAPRFNLFLGTLLRGLPAQEPGVAREPE</sequence>
<dbReference type="InterPro" id="IPR036271">
    <property type="entry name" value="Tet_transcr_reg_TetR-rel_C_sf"/>
</dbReference>
<gene>
    <name evidence="6" type="ORF">ADK38_26175</name>
</gene>
<dbReference type="Pfam" id="PF00440">
    <property type="entry name" value="TetR_N"/>
    <property type="match status" value="1"/>
</dbReference>
<dbReference type="EMBL" id="LGUT01002313">
    <property type="protein sequence ID" value="KOG87306.1"/>
    <property type="molecule type" value="Genomic_DNA"/>
</dbReference>
<keyword evidence="3" id="KW-0804">Transcription</keyword>
<feature type="region of interest" description="Disordered" evidence="4">
    <location>
        <begin position="1"/>
        <end position="25"/>
    </location>
</feature>